<dbReference type="Proteomes" id="UP000468638">
    <property type="component" value="Unassembled WGS sequence"/>
</dbReference>
<protein>
    <recommendedName>
        <fullName evidence="4">Amidase</fullName>
    </recommendedName>
</protein>
<dbReference type="RefSeq" id="WP_160847759.1">
    <property type="nucleotide sequence ID" value="NZ_WMEQ01000001.1"/>
</dbReference>
<name>A0A6I4ZVW4_9BACI</name>
<accession>A0A6I4ZVW4</accession>
<dbReference type="Gene3D" id="3.20.20.80">
    <property type="entry name" value="Glycosidases"/>
    <property type="match status" value="1"/>
</dbReference>
<keyword evidence="1" id="KW-0732">Signal</keyword>
<dbReference type="SUPFAM" id="SSF51445">
    <property type="entry name" value="(Trans)glycosidases"/>
    <property type="match status" value="1"/>
</dbReference>
<reference evidence="2 3" key="1">
    <citation type="submission" date="2019-11" db="EMBL/GenBank/DDBJ databases">
        <title>Genome sequences of 17 halophilic strains isolated from different environments.</title>
        <authorList>
            <person name="Furrow R.E."/>
        </authorList>
    </citation>
    <scope>NUCLEOTIDE SEQUENCE [LARGE SCALE GENOMIC DNA]</scope>
    <source>
        <strain evidence="2 3">22514_16_FS</strain>
    </source>
</reference>
<dbReference type="OrthoDB" id="7054537at2"/>
<dbReference type="EMBL" id="WMEQ01000001">
    <property type="protein sequence ID" value="MYL32477.1"/>
    <property type="molecule type" value="Genomic_DNA"/>
</dbReference>
<feature type="chain" id="PRO_5026225561" description="Amidase" evidence="1">
    <location>
        <begin position="27"/>
        <end position="321"/>
    </location>
</feature>
<evidence type="ECO:0008006" key="4">
    <source>
        <dbReference type="Google" id="ProtNLM"/>
    </source>
</evidence>
<dbReference type="InterPro" id="IPR017853">
    <property type="entry name" value="GH"/>
</dbReference>
<evidence type="ECO:0000256" key="1">
    <source>
        <dbReference type="SAM" id="SignalP"/>
    </source>
</evidence>
<dbReference type="AlphaFoldDB" id="A0A6I4ZVW4"/>
<comment type="caution">
    <text evidence="2">The sequence shown here is derived from an EMBL/GenBank/DDBJ whole genome shotgun (WGS) entry which is preliminary data.</text>
</comment>
<evidence type="ECO:0000313" key="2">
    <source>
        <dbReference type="EMBL" id="MYL32477.1"/>
    </source>
</evidence>
<feature type="signal peptide" evidence="1">
    <location>
        <begin position="1"/>
        <end position="26"/>
    </location>
</feature>
<gene>
    <name evidence="2" type="ORF">GLW05_02505</name>
</gene>
<sequence length="321" mass="37155">MGKRTIYGCFLGLVMLALLLPQQGRAETESGHDKGMWAWFPNDDIATREAREELIDFSKEKGVNVLYLNIGERGGDPYLEQHPEQYEAFIKAAHEHDIDVIALDGASEWARAENHYIPINRFRLVRNYNQQVPEQAQFDGIQFDIEPYLLPEWDTADERPKLIHQYLKGLNTLKLEVEGYAKTHDFFFMMAMPFWFDGSKYTTTYDGQTKPLSEHVTDTVIGGIAIMAYRDFAEGRDSILYHSETEMNYINEVQYARDIGTKAIIGVETQYLEPYEKVSFFEEGESYMDQELEIVDDFYSDNSGYGGQAIHKYQSYRSMKP</sequence>
<evidence type="ECO:0000313" key="3">
    <source>
        <dbReference type="Proteomes" id="UP000468638"/>
    </source>
</evidence>
<organism evidence="2 3">
    <name type="scientific">Pontibacillus yanchengensis</name>
    <dbReference type="NCBI Taxonomy" id="462910"/>
    <lineage>
        <taxon>Bacteria</taxon>
        <taxon>Bacillati</taxon>
        <taxon>Bacillota</taxon>
        <taxon>Bacilli</taxon>
        <taxon>Bacillales</taxon>
        <taxon>Bacillaceae</taxon>
        <taxon>Pontibacillus</taxon>
    </lineage>
</organism>
<proteinExistence type="predicted"/>